<keyword evidence="3" id="KW-0489">Methyltransferase</keyword>
<dbReference type="PRINTS" id="PR00506">
    <property type="entry name" value="D21N6MTFRASE"/>
</dbReference>
<dbReference type="EMBL" id="JABELD010000133">
    <property type="protein sequence ID" value="MBU2739830.1"/>
    <property type="molecule type" value="Genomic_DNA"/>
</dbReference>
<dbReference type="InterPro" id="IPR002052">
    <property type="entry name" value="DNA_methylase_N6_adenine_CS"/>
</dbReference>
<dbReference type="InterPro" id="IPR002295">
    <property type="entry name" value="N4/N6-MTase_EcoPI_Mod-like"/>
</dbReference>
<evidence type="ECO:0000256" key="5">
    <source>
        <dbReference type="ARBA" id="ARBA00022691"/>
    </source>
</evidence>
<reference evidence="9 10" key="1">
    <citation type="journal article" date="2021" name="ISME J.">
        <title>Genomic evolution of the class Acidithiobacillia: deep-branching Proteobacteria living in extreme acidic conditions.</title>
        <authorList>
            <person name="Moya-Beltran A."/>
            <person name="Beard S."/>
            <person name="Rojas-Villalobos C."/>
            <person name="Issotta F."/>
            <person name="Gallardo Y."/>
            <person name="Ulloa R."/>
            <person name="Giaveno A."/>
            <person name="Degli Esposti M."/>
            <person name="Johnson D.B."/>
            <person name="Quatrini R."/>
        </authorList>
    </citation>
    <scope>NUCLEOTIDE SEQUENCE [LARGE SCALE GENOMIC DNA]</scope>
    <source>
        <strain evidence="9 10">ATCC 19703</strain>
    </source>
</reference>
<comment type="catalytic activity">
    <reaction evidence="6">
        <text>a 2'-deoxyadenosine in DNA + S-adenosyl-L-methionine = an N(6)-methyl-2'-deoxyadenosine in DNA + S-adenosyl-L-homocysteine + H(+)</text>
        <dbReference type="Rhea" id="RHEA:15197"/>
        <dbReference type="Rhea" id="RHEA-COMP:12418"/>
        <dbReference type="Rhea" id="RHEA-COMP:12419"/>
        <dbReference type="ChEBI" id="CHEBI:15378"/>
        <dbReference type="ChEBI" id="CHEBI:57856"/>
        <dbReference type="ChEBI" id="CHEBI:59789"/>
        <dbReference type="ChEBI" id="CHEBI:90615"/>
        <dbReference type="ChEBI" id="CHEBI:90616"/>
        <dbReference type="EC" id="2.1.1.72"/>
    </reaction>
</comment>
<dbReference type="Gene3D" id="3.40.50.150">
    <property type="entry name" value="Vaccinia Virus protein VP39"/>
    <property type="match status" value="1"/>
</dbReference>
<evidence type="ECO:0000313" key="10">
    <source>
        <dbReference type="Proteomes" id="UP001197028"/>
    </source>
</evidence>
<evidence type="ECO:0000313" key="9">
    <source>
        <dbReference type="EMBL" id="MBU2739830.1"/>
    </source>
</evidence>
<dbReference type="Proteomes" id="UP001197028">
    <property type="component" value="Unassembled WGS sequence"/>
</dbReference>
<organism evidence="9 10">
    <name type="scientific">Acidithiobacillus concretivorus</name>
    <dbReference type="NCBI Taxonomy" id="3063952"/>
    <lineage>
        <taxon>Bacteria</taxon>
        <taxon>Pseudomonadati</taxon>
        <taxon>Pseudomonadota</taxon>
        <taxon>Acidithiobacillia</taxon>
        <taxon>Acidithiobacillales</taxon>
        <taxon>Acidithiobacillaceae</taxon>
        <taxon>Acidithiobacillus</taxon>
    </lineage>
</organism>
<protein>
    <recommendedName>
        <fullName evidence="2">site-specific DNA-methyltransferase (adenine-specific)</fullName>
        <ecNumber evidence="2">2.1.1.72</ecNumber>
    </recommendedName>
</protein>
<evidence type="ECO:0000256" key="4">
    <source>
        <dbReference type="ARBA" id="ARBA00022679"/>
    </source>
</evidence>
<comment type="similarity">
    <text evidence="1">Belongs to the N(4)/N(6)-methyltransferase family.</text>
</comment>
<comment type="caution">
    <text evidence="9">The sequence shown here is derived from an EMBL/GenBank/DDBJ whole genome shotgun (WGS) entry which is preliminary data.</text>
</comment>
<dbReference type="InterPro" id="IPR029063">
    <property type="entry name" value="SAM-dependent_MTases_sf"/>
</dbReference>
<gene>
    <name evidence="9" type="ORF">HJG40_13805</name>
</gene>
<evidence type="ECO:0000256" key="3">
    <source>
        <dbReference type="ARBA" id="ARBA00022603"/>
    </source>
</evidence>
<evidence type="ECO:0000256" key="1">
    <source>
        <dbReference type="ARBA" id="ARBA00006594"/>
    </source>
</evidence>
<feature type="region of interest" description="Disordered" evidence="7">
    <location>
        <begin position="536"/>
        <end position="573"/>
    </location>
</feature>
<dbReference type="EC" id="2.1.1.72" evidence="2"/>
<dbReference type="InterPro" id="IPR002941">
    <property type="entry name" value="DNA_methylase_N4/N6"/>
</dbReference>
<dbReference type="SUPFAM" id="SSF53335">
    <property type="entry name" value="S-adenosyl-L-methionine-dependent methyltransferases"/>
    <property type="match status" value="1"/>
</dbReference>
<proteinExistence type="inferred from homology"/>
<dbReference type="PROSITE" id="PS00092">
    <property type="entry name" value="N6_MTASE"/>
    <property type="match status" value="1"/>
</dbReference>
<feature type="domain" description="DNA methylase N-4/N-6" evidence="8">
    <location>
        <begin position="68"/>
        <end position="369"/>
    </location>
</feature>
<dbReference type="Pfam" id="PF01555">
    <property type="entry name" value="N6_N4_Mtase"/>
    <property type="match status" value="1"/>
</dbReference>
<evidence type="ECO:0000256" key="6">
    <source>
        <dbReference type="ARBA" id="ARBA00047942"/>
    </source>
</evidence>
<keyword evidence="5" id="KW-0949">S-adenosyl-L-methionine</keyword>
<name>A0ABS5ZTV1_9PROT</name>
<dbReference type="RefSeq" id="WP_215864713.1">
    <property type="nucleotide sequence ID" value="NZ_JABELD010000133.1"/>
</dbReference>
<evidence type="ECO:0000259" key="8">
    <source>
        <dbReference type="Pfam" id="PF01555"/>
    </source>
</evidence>
<keyword evidence="4" id="KW-0808">Transferase</keyword>
<evidence type="ECO:0000256" key="7">
    <source>
        <dbReference type="SAM" id="MobiDB-lite"/>
    </source>
</evidence>
<sequence>MSKQKLELTWIGKEKRPKLEPRILLEDPDKSYHAKHRVTENDLFDNRLIFGDNLLALKALEAEFAGKVKCVFIDPPYNTGSAFTHYDDGLEHSIWLGLMRDRLEIIRRLLAEDGSLWITIDDNEAHYLKVLCDEIFGRLNFIGNAVWEKADSPRMDAQFFSVRHDHLLVYAKGITRTVWNKLAAGDAPDHYDKVDSSGRKYYLKPLRAMGGQGDSRATRPTLYYALTAPDGQEVYPKRQDGTDGAWRWNKTKVEQERERIDWIQGRNGWTPNYRIFAEENATRPPETIWPHSEVGSNRTSKSEVKKLFPDLIPFGTPKPERLLQRVISIASNPGDLVLDSFAGSGTTGAVAHKMGRRWIMVELGEHCHTHIIPRLKKVIDGDDPGGISKAVNWQGGGGFRYCALAPSLIVNDRWGNPVINPDYNAAQLAEALAKLEGFSYAPSEVHWWRHGHSSERDFIYVTTQNLSAEQLQALSDEVSGEQSLLVCCAAFHGVTAAKAAERWPNLTLKKIPKMVMARCEWGHDDYSLNVANLPMAQQEDQPSPQPSPRGRGGKTVRAASGTADLFGDTGEEA</sequence>
<evidence type="ECO:0000256" key="2">
    <source>
        <dbReference type="ARBA" id="ARBA00011900"/>
    </source>
</evidence>
<dbReference type="PIRSF" id="PIRSF015855">
    <property type="entry name" value="TypeIII_Mtase_mKpnI"/>
    <property type="match status" value="1"/>
</dbReference>
<keyword evidence="10" id="KW-1185">Reference proteome</keyword>
<accession>A0ABS5ZTV1</accession>